<feature type="transmembrane region" description="Helical" evidence="1">
    <location>
        <begin position="355"/>
        <end position="373"/>
    </location>
</feature>
<evidence type="ECO:0000313" key="2">
    <source>
        <dbReference type="EMBL" id="MFC5551042.1"/>
    </source>
</evidence>
<reference evidence="3" key="1">
    <citation type="journal article" date="2019" name="Int. J. Syst. Evol. Microbiol.">
        <title>The Global Catalogue of Microorganisms (GCM) 10K type strain sequencing project: providing services to taxonomists for standard genome sequencing and annotation.</title>
        <authorList>
            <consortium name="The Broad Institute Genomics Platform"/>
            <consortium name="The Broad Institute Genome Sequencing Center for Infectious Disease"/>
            <person name="Wu L."/>
            <person name="Ma J."/>
        </authorList>
    </citation>
    <scope>NUCLEOTIDE SEQUENCE [LARGE SCALE GENOMIC DNA]</scope>
    <source>
        <strain evidence="3">CGMCC 4.5798</strain>
    </source>
</reference>
<feature type="transmembrane region" description="Helical" evidence="1">
    <location>
        <begin position="32"/>
        <end position="54"/>
    </location>
</feature>
<feature type="transmembrane region" description="Helical" evidence="1">
    <location>
        <begin position="439"/>
        <end position="457"/>
    </location>
</feature>
<feature type="transmembrane region" description="Helical" evidence="1">
    <location>
        <begin position="413"/>
        <end position="433"/>
    </location>
</feature>
<dbReference type="Proteomes" id="UP001596086">
    <property type="component" value="Unassembled WGS sequence"/>
</dbReference>
<keyword evidence="1" id="KW-0472">Membrane</keyword>
<feature type="transmembrane region" description="Helical" evidence="1">
    <location>
        <begin position="261"/>
        <end position="285"/>
    </location>
</feature>
<proteinExistence type="predicted"/>
<organism evidence="2 3">
    <name type="scientific">Massilia aerilata</name>
    <dbReference type="NCBI Taxonomy" id="453817"/>
    <lineage>
        <taxon>Bacteria</taxon>
        <taxon>Pseudomonadati</taxon>
        <taxon>Pseudomonadota</taxon>
        <taxon>Betaproteobacteria</taxon>
        <taxon>Burkholderiales</taxon>
        <taxon>Oxalobacteraceae</taxon>
        <taxon>Telluria group</taxon>
        <taxon>Massilia</taxon>
    </lineage>
</organism>
<gene>
    <name evidence="2" type="ORF">ACFPO9_21200</name>
</gene>
<feature type="transmembrane region" description="Helical" evidence="1">
    <location>
        <begin position="174"/>
        <end position="194"/>
    </location>
</feature>
<name>A0ABW0S3I6_9BURK</name>
<feature type="transmembrane region" description="Helical" evidence="1">
    <location>
        <begin position="297"/>
        <end position="316"/>
    </location>
</feature>
<feature type="transmembrane region" description="Helical" evidence="1">
    <location>
        <begin position="379"/>
        <end position="401"/>
    </location>
</feature>
<keyword evidence="1" id="KW-1133">Transmembrane helix</keyword>
<feature type="transmembrane region" description="Helical" evidence="1">
    <location>
        <begin position="60"/>
        <end position="82"/>
    </location>
</feature>
<accession>A0ABW0S3I6</accession>
<keyword evidence="3" id="KW-1185">Reference proteome</keyword>
<dbReference type="EMBL" id="JBHSMZ010000016">
    <property type="protein sequence ID" value="MFC5551042.1"/>
    <property type="molecule type" value="Genomic_DNA"/>
</dbReference>
<evidence type="ECO:0000256" key="1">
    <source>
        <dbReference type="SAM" id="Phobius"/>
    </source>
</evidence>
<feature type="transmembrane region" description="Helical" evidence="1">
    <location>
        <begin position="129"/>
        <end position="153"/>
    </location>
</feature>
<sequence length="473" mass="50569">MSARTGAWRDYRSIWSATVSGRDSRSSQWLNWLALLLLVVGFIARAIGLMPAAVFPKFEVAVAAGWLAMVWMVLFIPASVLMNSASNARLVPRQRRRLIQMAAGSWVLIVAGASFACGGWEYFPLIATYLLGAALVRTGMRQAMVLFVFSANWPLISRRVLPAELVQAMTSTPGLALESVALLLLSAWTLLRLYPAGGDRHLEGHAKVAATIKSQEARTMRAQRGASWSSRLAYGPALRKDCRQGDPVALLMHALGPVGHWTAWIVGAAIILAISLGLRLVPLMLGRPLAEGANDWLLGFGMSGSGFMVMFCTAHIVQQLRTNAGEQALLRLAPLTGNAALLNRRMATGLLKAGLGSWAMLAGVILLSAWLLGANGTILARYLAVCCLGGQLAMTGLLGDLGRAVPNYDWERFIKLALQAGCNLAIAFALSLLGGVSSVWLALVSVIGAMLVLALGWRRMLASGPAFPAGRMS</sequence>
<dbReference type="RefSeq" id="WP_379774530.1">
    <property type="nucleotide sequence ID" value="NZ_JBHSMZ010000016.1"/>
</dbReference>
<feature type="transmembrane region" description="Helical" evidence="1">
    <location>
        <begin position="103"/>
        <end position="123"/>
    </location>
</feature>
<comment type="caution">
    <text evidence="2">The sequence shown here is derived from an EMBL/GenBank/DDBJ whole genome shotgun (WGS) entry which is preliminary data.</text>
</comment>
<protein>
    <submittedName>
        <fullName evidence="2">Uncharacterized protein</fullName>
    </submittedName>
</protein>
<evidence type="ECO:0000313" key="3">
    <source>
        <dbReference type="Proteomes" id="UP001596086"/>
    </source>
</evidence>
<keyword evidence="1" id="KW-0812">Transmembrane</keyword>